<evidence type="ECO:0000259" key="1">
    <source>
        <dbReference type="Pfam" id="PF12146"/>
    </source>
</evidence>
<evidence type="ECO:0000313" key="2">
    <source>
        <dbReference type="EMBL" id="PCG09713.1"/>
    </source>
</evidence>
<dbReference type="EMBL" id="NWVD01000002">
    <property type="protein sequence ID" value="PCG09713.1"/>
    <property type="molecule type" value="Genomic_DNA"/>
</dbReference>
<comment type="caution">
    <text evidence="2">The sequence shown here is derived from an EMBL/GenBank/DDBJ whole genome shotgun (WGS) entry which is preliminary data.</text>
</comment>
<sequence length="367" mass="39943">MRRSTARRCPSRCSAPRWASSALDGCTTCSAITPSRWRSAARHCSRQRRAFCCCRTAPSRPRTDTHARYVARVDRRRHPPGLTFTDWHAADGWALRRYDWAPAPDIAPRGPLLFLGGRGDFAEKYLEAMAHWRARGWHVTGIDWRGQGGSGRLLADPLVNHLTTLDSLLDDLAAFAAAVAPRVAVAHSMGAHLLLRWLAERDGTLDAAVLSSPMLGLRAGPLGTAPLALTARAACALGRGERRIWEGDAGNVGGRMTSCPDRQADKLWWKANVPAIASGAPSWGWMRAACASIAALDRAPLGRVATPLLMLVSRRDPVVSPAAIARIARRLPAAALHLLPGQGHELLREGDAIRREVLARIDAHWGR</sequence>
<name>A0A2A4I0D8_9SPHN</name>
<organism evidence="2 3">
    <name type="scientific">Sphingomonas ginsenosidimutans</name>
    <dbReference type="NCBI Taxonomy" id="862134"/>
    <lineage>
        <taxon>Bacteria</taxon>
        <taxon>Pseudomonadati</taxon>
        <taxon>Pseudomonadota</taxon>
        <taxon>Alphaproteobacteria</taxon>
        <taxon>Sphingomonadales</taxon>
        <taxon>Sphingomonadaceae</taxon>
        <taxon>Sphingomonas</taxon>
    </lineage>
</organism>
<dbReference type="Proteomes" id="UP000218784">
    <property type="component" value="Unassembled WGS sequence"/>
</dbReference>
<dbReference type="SUPFAM" id="SSF53474">
    <property type="entry name" value="alpha/beta-Hydrolases"/>
    <property type="match status" value="1"/>
</dbReference>
<dbReference type="InterPro" id="IPR051044">
    <property type="entry name" value="MAG_DAG_Lipase"/>
</dbReference>
<protein>
    <submittedName>
        <fullName evidence="2">Lysophospholipase</fullName>
    </submittedName>
</protein>
<dbReference type="Gene3D" id="3.40.50.1820">
    <property type="entry name" value="alpha/beta hydrolase"/>
    <property type="match status" value="1"/>
</dbReference>
<keyword evidence="3" id="KW-1185">Reference proteome</keyword>
<feature type="domain" description="Serine aminopeptidase S33" evidence="1">
    <location>
        <begin position="108"/>
        <end position="350"/>
    </location>
</feature>
<proteinExistence type="predicted"/>
<dbReference type="PANTHER" id="PTHR11614">
    <property type="entry name" value="PHOSPHOLIPASE-RELATED"/>
    <property type="match status" value="1"/>
</dbReference>
<dbReference type="AlphaFoldDB" id="A0A2A4I0D8"/>
<accession>A0A2A4I0D8</accession>
<dbReference type="InterPro" id="IPR029058">
    <property type="entry name" value="AB_hydrolase_fold"/>
</dbReference>
<reference evidence="2 3" key="1">
    <citation type="submission" date="2017-09" db="EMBL/GenBank/DDBJ databases">
        <title>Sphingomonas ginsenosidimutans KACC 14949, whole genome shotgun sequence.</title>
        <authorList>
            <person name="Feng G."/>
            <person name="Zhu H."/>
        </authorList>
    </citation>
    <scope>NUCLEOTIDE SEQUENCE [LARGE SCALE GENOMIC DNA]</scope>
    <source>
        <strain evidence="2 3">KACC 14949</strain>
    </source>
</reference>
<dbReference type="InterPro" id="IPR022742">
    <property type="entry name" value="Hydrolase_4"/>
</dbReference>
<evidence type="ECO:0000313" key="3">
    <source>
        <dbReference type="Proteomes" id="UP000218784"/>
    </source>
</evidence>
<gene>
    <name evidence="2" type="ORF">COA17_07625</name>
</gene>
<dbReference type="Pfam" id="PF12146">
    <property type="entry name" value="Hydrolase_4"/>
    <property type="match status" value="1"/>
</dbReference>